<evidence type="ECO:0000256" key="8">
    <source>
        <dbReference type="SAM" id="Phobius"/>
    </source>
</evidence>
<name>A0A1F5K8I1_9BACT</name>
<keyword evidence="2" id="KW-1003">Cell membrane</keyword>
<keyword evidence="7 8" id="KW-0472">Membrane</keyword>
<proteinExistence type="predicted"/>
<feature type="transmembrane region" description="Helical" evidence="8">
    <location>
        <begin position="245"/>
        <end position="273"/>
    </location>
</feature>
<evidence type="ECO:0000256" key="1">
    <source>
        <dbReference type="ARBA" id="ARBA00004651"/>
    </source>
</evidence>
<feature type="transmembrane region" description="Helical" evidence="8">
    <location>
        <begin position="419"/>
        <end position="438"/>
    </location>
</feature>
<feature type="transmembrane region" description="Helical" evidence="8">
    <location>
        <begin position="12"/>
        <end position="32"/>
    </location>
</feature>
<evidence type="ECO:0000256" key="3">
    <source>
        <dbReference type="ARBA" id="ARBA00022676"/>
    </source>
</evidence>
<dbReference type="EMBL" id="MFDE01000048">
    <property type="protein sequence ID" value="OGE37252.1"/>
    <property type="molecule type" value="Genomic_DNA"/>
</dbReference>
<evidence type="ECO:0000256" key="5">
    <source>
        <dbReference type="ARBA" id="ARBA00022692"/>
    </source>
</evidence>
<dbReference type="Pfam" id="PF13231">
    <property type="entry name" value="PMT_2"/>
    <property type="match status" value="1"/>
</dbReference>
<evidence type="ECO:0000256" key="4">
    <source>
        <dbReference type="ARBA" id="ARBA00022679"/>
    </source>
</evidence>
<feature type="transmembrane region" description="Helical" evidence="8">
    <location>
        <begin position="356"/>
        <end position="377"/>
    </location>
</feature>
<evidence type="ECO:0000256" key="2">
    <source>
        <dbReference type="ARBA" id="ARBA00022475"/>
    </source>
</evidence>
<feature type="transmembrane region" description="Helical" evidence="8">
    <location>
        <begin position="163"/>
        <end position="181"/>
    </location>
</feature>
<evidence type="ECO:0000256" key="7">
    <source>
        <dbReference type="ARBA" id="ARBA00023136"/>
    </source>
</evidence>
<gene>
    <name evidence="10" type="ORF">A3F00_02505</name>
</gene>
<dbReference type="GO" id="GO:0016763">
    <property type="term" value="F:pentosyltransferase activity"/>
    <property type="evidence" value="ECO:0007669"/>
    <property type="project" value="TreeGrafter"/>
</dbReference>
<feature type="transmembrane region" description="Helical" evidence="8">
    <location>
        <begin position="389"/>
        <end position="407"/>
    </location>
</feature>
<keyword evidence="6 8" id="KW-1133">Transmembrane helix</keyword>
<dbReference type="GO" id="GO:0005886">
    <property type="term" value="C:plasma membrane"/>
    <property type="evidence" value="ECO:0007669"/>
    <property type="project" value="UniProtKB-SubCell"/>
</dbReference>
<dbReference type="PANTHER" id="PTHR33908">
    <property type="entry name" value="MANNOSYLTRANSFERASE YKCB-RELATED"/>
    <property type="match status" value="1"/>
</dbReference>
<evidence type="ECO:0000259" key="9">
    <source>
        <dbReference type="Pfam" id="PF13231"/>
    </source>
</evidence>
<comment type="subcellular location">
    <subcellularLocation>
        <location evidence="1">Cell membrane</location>
        <topology evidence="1">Multi-pass membrane protein</topology>
    </subcellularLocation>
</comment>
<feature type="transmembrane region" description="Helical" evidence="8">
    <location>
        <begin position="293"/>
        <end position="315"/>
    </location>
</feature>
<evidence type="ECO:0000256" key="6">
    <source>
        <dbReference type="ARBA" id="ARBA00022989"/>
    </source>
</evidence>
<feature type="domain" description="Glycosyltransferase RgtA/B/C/D-like" evidence="9">
    <location>
        <begin position="158"/>
        <end position="303"/>
    </location>
</feature>
<feature type="transmembrane region" description="Helical" evidence="8">
    <location>
        <begin position="187"/>
        <end position="204"/>
    </location>
</feature>
<dbReference type="Proteomes" id="UP000176527">
    <property type="component" value="Unassembled WGS sequence"/>
</dbReference>
<dbReference type="InterPro" id="IPR050297">
    <property type="entry name" value="LipidA_mod_glycosyltrf_83"/>
</dbReference>
<dbReference type="AlphaFoldDB" id="A0A1F5K8I1"/>
<accession>A0A1F5K8I1</accession>
<keyword evidence="3" id="KW-0328">Glycosyltransferase</keyword>
<keyword evidence="4" id="KW-0808">Transferase</keyword>
<feature type="transmembrane region" description="Helical" evidence="8">
    <location>
        <begin position="450"/>
        <end position="469"/>
    </location>
</feature>
<evidence type="ECO:0000313" key="10">
    <source>
        <dbReference type="EMBL" id="OGE37252.1"/>
    </source>
</evidence>
<sequence length="727" mass="83993">MFYHNKVIKDTQMVFLTFFSTIFFFIFGMGTLPDYGINWDAASHLSRGQAYLYYYLTGEEDYSNFNNLKLYIEKETGIKKNITKYSVFRQRLYQQNPNTIFFSPDIPKSQIPRISVYQNTGADLQDMKDRYDFGHPHISDVLASIFNYVLFQKLGLLNDIDSYRVYSVLLSSMLVGLVFFWTASSYGKFAGIVATLSLALYPLFWSESHFNNEKDIPETVFITFMLFSFWKGITGKSWKWILTSGVFFGLALGTKFNVLFSIFVILPWLICYLISKRSKKLSPRNFFKKYAKIIIAIAAAPILGFLIVFGTWPLFWTDPLRKISRIVDFYKTIGTAANIDQGFISLFGVNTYPFQWILYTTPVVILFLVTFGIIKIFLDKFKEKKMQSLLFLLMLVIPVARVTWPGMNIYGGVRQIMEYIPPMAMLAGIGGEFLRSWICRLLIRITISKYKPIVFSSALVFVLYIPITLKLFEIHPNENVYFNPLIGGLKGASERNFPGWGVSFGAPYREAIEWINKNVEPGAKLTTGYEILSNIPAIFIRPDIDYKSNRSGYLREGEYVISLRFQGVEKRSYFDMYLDNIIEPVYQIKADGVPILKIWKNDLDHLRSGWSNEEIIDNLKYTKNGKGILFDIGKEVKLSRLEVNYDQNGCPELDSGYLMISKDRNVWERIPGVLPEEVRIKTLGIQPRDGSFIEPFAGQTARYINFFVTPVDTCVTQIERVRLYYFK</sequence>
<protein>
    <recommendedName>
        <fullName evidence="9">Glycosyltransferase RgtA/B/C/D-like domain-containing protein</fullName>
    </recommendedName>
</protein>
<dbReference type="GO" id="GO:0009103">
    <property type="term" value="P:lipopolysaccharide biosynthetic process"/>
    <property type="evidence" value="ECO:0007669"/>
    <property type="project" value="UniProtKB-ARBA"/>
</dbReference>
<evidence type="ECO:0000313" key="11">
    <source>
        <dbReference type="Proteomes" id="UP000176527"/>
    </source>
</evidence>
<dbReference type="PANTHER" id="PTHR33908:SF11">
    <property type="entry name" value="MEMBRANE PROTEIN"/>
    <property type="match status" value="1"/>
</dbReference>
<organism evidence="10 11">
    <name type="scientific">Candidatus Daviesbacteria bacterium RIFCSPHIGHO2_12_FULL_37_11</name>
    <dbReference type="NCBI Taxonomy" id="1797777"/>
    <lineage>
        <taxon>Bacteria</taxon>
        <taxon>Candidatus Daviesiibacteriota</taxon>
    </lineage>
</organism>
<keyword evidence="5 8" id="KW-0812">Transmembrane</keyword>
<reference evidence="10 11" key="1">
    <citation type="journal article" date="2016" name="Nat. Commun.">
        <title>Thousands of microbial genomes shed light on interconnected biogeochemical processes in an aquifer system.</title>
        <authorList>
            <person name="Anantharaman K."/>
            <person name="Brown C.T."/>
            <person name="Hug L.A."/>
            <person name="Sharon I."/>
            <person name="Castelle C.J."/>
            <person name="Probst A.J."/>
            <person name="Thomas B.C."/>
            <person name="Singh A."/>
            <person name="Wilkins M.J."/>
            <person name="Karaoz U."/>
            <person name="Brodie E.L."/>
            <person name="Williams K.H."/>
            <person name="Hubbard S.S."/>
            <person name="Banfield J.F."/>
        </authorList>
    </citation>
    <scope>NUCLEOTIDE SEQUENCE [LARGE SCALE GENOMIC DNA]</scope>
</reference>
<dbReference type="InterPro" id="IPR038731">
    <property type="entry name" value="RgtA/B/C-like"/>
</dbReference>
<comment type="caution">
    <text evidence="10">The sequence shown here is derived from an EMBL/GenBank/DDBJ whole genome shotgun (WGS) entry which is preliminary data.</text>
</comment>